<evidence type="ECO:0000313" key="3">
    <source>
        <dbReference type="Proteomes" id="UP000012960"/>
    </source>
</evidence>
<reference evidence="1" key="1">
    <citation type="submission" date="2021-03" db="EMBL/GenBank/DDBJ databases">
        <authorList>
            <consortium name="Genoscope - CEA"/>
            <person name="William W."/>
        </authorList>
    </citation>
    <scope>NUCLEOTIDE SEQUENCE</scope>
    <source>
        <strain evidence="1">Doubled-haploid Pahang</strain>
    </source>
</reference>
<gene>
    <name evidence="1" type="ORF">GSMUA_256610.1</name>
</gene>
<organism evidence="2 3">
    <name type="scientific">Musa acuminata subsp. malaccensis</name>
    <name type="common">Wild banana</name>
    <name type="synonym">Musa malaccensis</name>
    <dbReference type="NCBI Taxonomy" id="214687"/>
    <lineage>
        <taxon>Eukaryota</taxon>
        <taxon>Viridiplantae</taxon>
        <taxon>Streptophyta</taxon>
        <taxon>Embryophyta</taxon>
        <taxon>Tracheophyta</taxon>
        <taxon>Spermatophyta</taxon>
        <taxon>Magnoliopsida</taxon>
        <taxon>Liliopsida</taxon>
        <taxon>Zingiberales</taxon>
        <taxon>Musaceae</taxon>
        <taxon>Musa</taxon>
    </lineage>
</organism>
<accession>A0A804J0S4</accession>
<dbReference type="EnsemblPlants" id="Ma05_t04230.1">
    <property type="protein sequence ID" value="Ma05_p04230.1"/>
    <property type="gene ID" value="Ma05_g04230"/>
</dbReference>
<proteinExistence type="predicted"/>
<reference evidence="2" key="2">
    <citation type="submission" date="2021-05" db="UniProtKB">
        <authorList>
            <consortium name="EnsemblPlants"/>
        </authorList>
    </citation>
    <scope>IDENTIFICATION</scope>
    <source>
        <strain evidence="2">subsp. malaccensis</strain>
    </source>
</reference>
<evidence type="ECO:0000313" key="1">
    <source>
        <dbReference type="EMBL" id="CAG1837484.1"/>
    </source>
</evidence>
<dbReference type="AlphaFoldDB" id="A0A804J0S4"/>
<dbReference type="Proteomes" id="UP000012960">
    <property type="component" value="Unplaced"/>
</dbReference>
<dbReference type="EMBL" id="HG996470">
    <property type="protein sequence ID" value="CAG1837484.1"/>
    <property type="molecule type" value="Genomic_DNA"/>
</dbReference>
<protein>
    <submittedName>
        <fullName evidence="1">(wild Malaysian banana) hypothetical protein</fullName>
    </submittedName>
</protein>
<keyword evidence="3" id="KW-1185">Reference proteome</keyword>
<name>A0A804J0S4_MUSAM</name>
<evidence type="ECO:0000313" key="2">
    <source>
        <dbReference type="EnsemblPlants" id="Ma05_p04230.1"/>
    </source>
</evidence>
<dbReference type="InParanoid" id="A0A804J0S4"/>
<sequence length="52" mass="6149">MNRPSPRSLIGNLEGLQRICISPRRHIDGQHFLLWKMFEAHPPKITGRFPIW</sequence>
<dbReference type="Gramene" id="Ma05_t04230.1">
    <property type="protein sequence ID" value="Ma05_p04230.1"/>
    <property type="gene ID" value="Ma05_g04230"/>
</dbReference>